<sequence>MSMLLEMNELLVGEDELVIDVNRKDSTSGLPHPSEHISRTITRVHDAVLAHLDD</sequence>
<dbReference type="AlphaFoldDB" id="A0A0P1ART1"/>
<name>A0A0P1ART1_PLAHL</name>
<organism evidence="1 2">
    <name type="scientific">Plasmopara halstedii</name>
    <name type="common">Downy mildew of sunflower</name>
    <dbReference type="NCBI Taxonomy" id="4781"/>
    <lineage>
        <taxon>Eukaryota</taxon>
        <taxon>Sar</taxon>
        <taxon>Stramenopiles</taxon>
        <taxon>Oomycota</taxon>
        <taxon>Peronosporomycetes</taxon>
        <taxon>Peronosporales</taxon>
        <taxon>Peronosporaceae</taxon>
        <taxon>Plasmopara</taxon>
    </lineage>
</organism>
<reference evidence="2" key="1">
    <citation type="submission" date="2014-09" db="EMBL/GenBank/DDBJ databases">
        <authorList>
            <person name="Sharma Rahul"/>
            <person name="Thines Marco"/>
        </authorList>
    </citation>
    <scope>NUCLEOTIDE SEQUENCE [LARGE SCALE GENOMIC DNA]</scope>
</reference>
<accession>A0A0P1ART1</accession>
<dbReference type="EMBL" id="CCYD01000667">
    <property type="protein sequence ID" value="CEG43622.1"/>
    <property type="molecule type" value="Genomic_DNA"/>
</dbReference>
<evidence type="ECO:0000313" key="2">
    <source>
        <dbReference type="Proteomes" id="UP000054928"/>
    </source>
</evidence>
<proteinExistence type="predicted"/>
<dbReference type="Proteomes" id="UP000054928">
    <property type="component" value="Unassembled WGS sequence"/>
</dbReference>
<keyword evidence="2" id="KW-1185">Reference proteome</keyword>
<dbReference type="RefSeq" id="XP_024579991.1">
    <property type="nucleotide sequence ID" value="XM_024729633.1"/>
</dbReference>
<dbReference type="GeneID" id="36408868"/>
<evidence type="ECO:0000313" key="1">
    <source>
        <dbReference type="EMBL" id="CEG43622.1"/>
    </source>
</evidence>
<protein>
    <submittedName>
        <fullName evidence="1">Uncharacterized protein</fullName>
    </submittedName>
</protein>